<dbReference type="GO" id="GO:0008836">
    <property type="term" value="F:diaminopimelate decarboxylase activity"/>
    <property type="evidence" value="ECO:0007669"/>
    <property type="project" value="InterPro"/>
</dbReference>
<feature type="domain" description="Orn/DAP/Arg decarboxylase 2 C-terminal" evidence="6">
    <location>
        <begin position="33"/>
        <end position="378"/>
    </location>
</feature>
<dbReference type="InterPro" id="IPR022657">
    <property type="entry name" value="De-COase2_CS"/>
</dbReference>
<dbReference type="InterPro" id="IPR000183">
    <property type="entry name" value="Orn/DAP/Arg_de-COase"/>
</dbReference>
<dbReference type="PROSITE" id="PS00879">
    <property type="entry name" value="ODR_DC_2_2"/>
    <property type="match status" value="1"/>
</dbReference>
<keyword evidence="2" id="KW-0210">Decarboxylase</keyword>
<evidence type="ECO:0000256" key="1">
    <source>
        <dbReference type="ARBA" id="ARBA00001933"/>
    </source>
</evidence>
<dbReference type="InterPro" id="IPR002986">
    <property type="entry name" value="DAP_deCOOHase_LysA"/>
</dbReference>
<comment type="caution">
    <text evidence="8">The sequence shown here is derived from an EMBL/GenBank/DDBJ whole genome shotgun (WGS) entry which is preliminary data.</text>
</comment>
<proteinExistence type="inferred from homology"/>
<keyword evidence="3 5" id="KW-0663">Pyridoxal phosphate</keyword>
<evidence type="ECO:0000313" key="9">
    <source>
        <dbReference type="Proteomes" id="UP001222932"/>
    </source>
</evidence>
<dbReference type="InterPro" id="IPR009006">
    <property type="entry name" value="Ala_racemase/Decarboxylase_C"/>
</dbReference>
<reference evidence="8" key="1">
    <citation type="journal article" date="2023" name="BMC Genomics">
        <title>Chromosome-level genome assemblies of Cutaneotrichosporon spp. (Trichosporonales, Basidiomycota) reveal imbalanced evolution between nucleotide sequences and chromosome synteny.</title>
        <authorList>
            <person name="Kobayashi Y."/>
            <person name="Kayamori A."/>
            <person name="Aoki K."/>
            <person name="Shiwa Y."/>
            <person name="Matsutani M."/>
            <person name="Fujita N."/>
            <person name="Sugita T."/>
            <person name="Iwasaki W."/>
            <person name="Tanaka N."/>
            <person name="Takashima M."/>
        </authorList>
    </citation>
    <scope>NUCLEOTIDE SEQUENCE</scope>
    <source>
        <strain evidence="8">HIS016</strain>
    </source>
</reference>
<feature type="domain" description="Orn/DAP/Arg decarboxylase 2 N-terminal" evidence="7">
    <location>
        <begin position="54"/>
        <end position="288"/>
    </location>
</feature>
<keyword evidence="4" id="KW-0456">Lyase</keyword>
<dbReference type="PANTHER" id="PTHR43727">
    <property type="entry name" value="DIAMINOPIMELATE DECARBOXYLASE"/>
    <property type="match status" value="1"/>
</dbReference>
<evidence type="ECO:0000256" key="2">
    <source>
        <dbReference type="ARBA" id="ARBA00022793"/>
    </source>
</evidence>
<dbReference type="Gene3D" id="3.20.20.10">
    <property type="entry name" value="Alanine racemase"/>
    <property type="match status" value="1"/>
</dbReference>
<dbReference type="GO" id="GO:0009089">
    <property type="term" value="P:lysine biosynthetic process via diaminopimelate"/>
    <property type="evidence" value="ECO:0007669"/>
    <property type="project" value="InterPro"/>
</dbReference>
<dbReference type="Pfam" id="PF02784">
    <property type="entry name" value="Orn_Arg_deC_N"/>
    <property type="match status" value="1"/>
</dbReference>
<dbReference type="NCBIfam" id="TIGR01048">
    <property type="entry name" value="lysA"/>
    <property type="match status" value="1"/>
</dbReference>
<evidence type="ECO:0000256" key="5">
    <source>
        <dbReference type="PIRSR" id="PIRSR600183-50"/>
    </source>
</evidence>
<dbReference type="SUPFAM" id="SSF50621">
    <property type="entry name" value="Alanine racemase C-terminal domain-like"/>
    <property type="match status" value="1"/>
</dbReference>
<organism evidence="8 9">
    <name type="scientific">Cutaneotrichosporon spelunceum</name>
    <dbReference type="NCBI Taxonomy" id="1672016"/>
    <lineage>
        <taxon>Eukaryota</taxon>
        <taxon>Fungi</taxon>
        <taxon>Dikarya</taxon>
        <taxon>Basidiomycota</taxon>
        <taxon>Agaricomycotina</taxon>
        <taxon>Tremellomycetes</taxon>
        <taxon>Trichosporonales</taxon>
        <taxon>Trichosporonaceae</taxon>
        <taxon>Cutaneotrichosporon</taxon>
    </lineage>
</organism>
<keyword evidence="9" id="KW-1185">Reference proteome</keyword>
<feature type="modified residue" description="N6-(pyridoxal phosphate)lysine" evidence="5">
    <location>
        <position position="66"/>
    </location>
</feature>
<dbReference type="SUPFAM" id="SSF51419">
    <property type="entry name" value="PLP-binding barrel"/>
    <property type="match status" value="1"/>
</dbReference>
<dbReference type="Gene3D" id="2.40.37.10">
    <property type="entry name" value="Lyase, Ornithine Decarboxylase, Chain A, domain 1"/>
    <property type="match status" value="1"/>
</dbReference>
<sequence>MTQQEAIHRRNGALHIEGVSAASLAETHSTPLYVYSLGALTGAWDAWMAGVAASANPNVKVHVAVKANSNLGVLSLFARLGAGFDIVSGGELRRVLAAGGKASDVVFSGVGKTDAEMSEALQAGVKCFNVESIPELSRLNQAASELGLKAPVALRINPDVDAHTHAYNTTGKKGNKFGIDYGDARAAYAVAAKMGNLQVCGVDCHIGSGITDTAPFIAAADRVLDLVDILEADGIPIAHIDLGGGLGIDYGEGDAPPPTPEFVKTILNHVHRRGPRNVWFEPGRSLTAAAGVLLTKVEYLKPGPVGGKNFCIVDAAMNDLARPAVYGAFHRIEAAQDRAGEAEVYDVVGPVCESGDWLGRARELNVQVGDLLAVRDTGAYSFVMSSNYNTRPRAMEVIVDGDTVHVVRKRETVQQLLAMESVLP</sequence>
<dbReference type="InterPro" id="IPR029066">
    <property type="entry name" value="PLP-binding_barrel"/>
</dbReference>
<evidence type="ECO:0000256" key="4">
    <source>
        <dbReference type="ARBA" id="ARBA00023239"/>
    </source>
</evidence>
<dbReference type="CDD" id="cd06828">
    <property type="entry name" value="PLPDE_III_DapDC"/>
    <property type="match status" value="1"/>
</dbReference>
<dbReference type="InterPro" id="IPR022644">
    <property type="entry name" value="De-COase2_N"/>
</dbReference>
<dbReference type="PRINTS" id="PR01179">
    <property type="entry name" value="ODADCRBXLASE"/>
</dbReference>
<dbReference type="FunFam" id="3.20.20.10:FF:000003">
    <property type="entry name" value="Diaminopimelate decarboxylase"/>
    <property type="match status" value="1"/>
</dbReference>
<protein>
    <recommendedName>
        <fullName evidence="10">Diaminopimelate decarboxylase</fullName>
    </recommendedName>
</protein>
<accession>A0AAD3TS59</accession>
<gene>
    <name evidence="8" type="ORF">CspeluHIS016_0210020</name>
</gene>
<evidence type="ECO:0000313" key="8">
    <source>
        <dbReference type="EMBL" id="GMK55946.1"/>
    </source>
</evidence>
<dbReference type="EMBL" id="BTCM01000002">
    <property type="protein sequence ID" value="GMK55946.1"/>
    <property type="molecule type" value="Genomic_DNA"/>
</dbReference>
<dbReference type="Proteomes" id="UP001222932">
    <property type="component" value="Unassembled WGS sequence"/>
</dbReference>
<dbReference type="AlphaFoldDB" id="A0AAD3TS59"/>
<evidence type="ECO:0000259" key="7">
    <source>
        <dbReference type="Pfam" id="PF02784"/>
    </source>
</evidence>
<dbReference type="PRINTS" id="PR01181">
    <property type="entry name" value="DAPDCRBXLASE"/>
</dbReference>
<dbReference type="PANTHER" id="PTHR43727:SF2">
    <property type="entry name" value="GROUP IV DECARBOXYLASE"/>
    <property type="match status" value="1"/>
</dbReference>
<dbReference type="HAMAP" id="MF_02120">
    <property type="entry name" value="LysA"/>
    <property type="match status" value="1"/>
</dbReference>
<comment type="cofactor">
    <cofactor evidence="1 5">
        <name>pyridoxal 5'-phosphate</name>
        <dbReference type="ChEBI" id="CHEBI:597326"/>
    </cofactor>
</comment>
<name>A0AAD3TS59_9TREE</name>
<evidence type="ECO:0008006" key="10">
    <source>
        <dbReference type="Google" id="ProtNLM"/>
    </source>
</evidence>
<feature type="active site" description="Proton donor" evidence="5">
    <location>
        <position position="352"/>
    </location>
</feature>
<evidence type="ECO:0000256" key="3">
    <source>
        <dbReference type="ARBA" id="ARBA00022898"/>
    </source>
</evidence>
<dbReference type="InterPro" id="IPR022643">
    <property type="entry name" value="De-COase2_C"/>
</dbReference>
<evidence type="ECO:0000259" key="6">
    <source>
        <dbReference type="Pfam" id="PF00278"/>
    </source>
</evidence>
<dbReference type="Pfam" id="PF00278">
    <property type="entry name" value="Orn_DAP_Arg_deC"/>
    <property type="match status" value="1"/>
</dbReference>
<reference evidence="8" key="2">
    <citation type="submission" date="2023-06" db="EMBL/GenBank/DDBJ databases">
        <authorList>
            <person name="Kobayashi Y."/>
            <person name="Kayamori A."/>
            <person name="Aoki K."/>
            <person name="Shiwa Y."/>
            <person name="Fujita N."/>
            <person name="Sugita T."/>
            <person name="Iwasaki W."/>
            <person name="Tanaka N."/>
            <person name="Takashima M."/>
        </authorList>
    </citation>
    <scope>NUCLEOTIDE SEQUENCE</scope>
    <source>
        <strain evidence="8">HIS016</strain>
    </source>
</reference>